<dbReference type="PANTHER" id="PTHR31576">
    <property type="entry name" value="TATA BOX-BINDING PROTEIN-ASSOCIATED FACTOR RNA POLYMERASE I SUBUNIT B"/>
    <property type="match status" value="1"/>
</dbReference>
<dbReference type="GO" id="GO:0008270">
    <property type="term" value="F:zinc ion binding"/>
    <property type="evidence" value="ECO:0007669"/>
    <property type="project" value="UniProtKB-KW"/>
</dbReference>
<evidence type="ECO:0000313" key="16">
    <source>
        <dbReference type="Proteomes" id="UP000639338"/>
    </source>
</evidence>
<gene>
    <name evidence="15" type="ORF">HCN44_004672</name>
</gene>
<dbReference type="AlphaFoldDB" id="A0A834Y020"/>
<feature type="compositionally biased region" description="Acidic residues" evidence="12">
    <location>
        <begin position="731"/>
        <end position="746"/>
    </location>
</feature>
<keyword evidence="4" id="KW-0479">Metal-binding</keyword>
<dbReference type="Proteomes" id="UP000639338">
    <property type="component" value="Unassembled WGS sequence"/>
</dbReference>
<evidence type="ECO:0000256" key="5">
    <source>
        <dbReference type="ARBA" id="ARBA00022771"/>
    </source>
</evidence>
<comment type="similarity">
    <text evidence="2">Belongs to the RRN7/TAF1B family.</text>
</comment>
<dbReference type="OrthoDB" id="10069252at2759"/>
<dbReference type="EMBL" id="JACMRX010000002">
    <property type="protein sequence ID" value="KAF7995200.1"/>
    <property type="molecule type" value="Genomic_DNA"/>
</dbReference>
<evidence type="ECO:0000256" key="2">
    <source>
        <dbReference type="ARBA" id="ARBA00006899"/>
    </source>
</evidence>
<dbReference type="Pfam" id="PF11781">
    <property type="entry name" value="Zn_ribbon_RRN7"/>
    <property type="match status" value="1"/>
</dbReference>
<dbReference type="GO" id="GO:0070860">
    <property type="term" value="C:RNA polymerase I core factor complex"/>
    <property type="evidence" value="ECO:0007669"/>
    <property type="project" value="InterPro"/>
</dbReference>
<feature type="domain" description="RRN7-type" evidence="13">
    <location>
        <begin position="3"/>
        <end position="28"/>
    </location>
</feature>
<dbReference type="GO" id="GO:0001164">
    <property type="term" value="F:RNA polymerase I core promoter sequence-specific DNA binding"/>
    <property type="evidence" value="ECO:0007669"/>
    <property type="project" value="InterPro"/>
</dbReference>
<evidence type="ECO:0000256" key="12">
    <source>
        <dbReference type="SAM" id="MobiDB-lite"/>
    </source>
</evidence>
<name>A0A834Y020_APHGI</name>
<keyword evidence="16" id="KW-1185">Reference proteome</keyword>
<dbReference type="PANTHER" id="PTHR31576:SF2">
    <property type="entry name" value="TATA BOX-BINDING PROTEIN-ASSOCIATED FACTOR RNA POLYMERASE I SUBUNIT B"/>
    <property type="match status" value="1"/>
</dbReference>
<feature type="region of interest" description="Disordered" evidence="12">
    <location>
        <begin position="124"/>
        <end position="148"/>
    </location>
</feature>
<evidence type="ECO:0000256" key="7">
    <source>
        <dbReference type="ARBA" id="ARBA00023015"/>
    </source>
</evidence>
<sequence>MDPCGVCSNKEFYLADGHYFCFECNTQQEKREEVNVYVFDPSVRAKKKRIKKPQIVNKNEIELSDILAITNVDIKITVLQLWATYLGKIQVAFMSRKTSKKELPKLSRNYKKKDCQIIYKYEGKKGRKRKRSHSVASSKSCGSSLTSSEATGINFTDRVRQLKRDKKAFYLNEYEKRSDSGTDITSITNITLSSYHSNASKLKKKDKINLYRRFNKISIEREKKNNEKIKTIKSKKIKSDKIDKLILKSQNIAEPDCLGLTKLWGILYIALRIHDSDIHLSDLLRLHNEGHLKYKQLHNKNEQEPEKKITNNTELSYQSLIDTSSKLIKFLGVSQIPSPNLITLIKRYCIELQLPNGIGIYAERILSKSPPIFTVKKKTMYTTFPNYEAKAMAIIITILKILFGLDGVTEIEMSRVVDKINTAAEERGNNDRLFNFCEWQRYIECRKTIIMSQHYPTKFRYYPKTPTENSDLYVNYLKEFKPIDENTKLNDDLDDNDDYNDGYDHNDTQNYNNTIFKNKINRDLAQTIDQMTNAMKDEVNRLIEQSPIINDNIKFDFSLTPLYSYLEKLKNNTDIDIPGFLRLDLTSSKIGYITNPDMFKEHAADNGFDLIIVKSSANYVEKIVPTWDGCTGNLLIKTPEIFNKDVPVVLSTIEENNEIIINSLKNDDHLTYFHSKNYGKLYIDKRKQKVYRNMCKADEKKLSRKKIEKNAIDDFGFGLVKPNGDLYVPDGDSDSSDSSDNDDSNDNDDKNEKILLSKFERLNIDGTICKLYTNNKLDKSSKVSYERNKLCDCLMCENCSDEDDEIVDDNIDKQNEIIDDHDENQNDNEVIDDYSENQHEIVDDNNENQHEIIDNNNEIINIEKDNEIIHIDDENDKEIIDIDDENDDDEIIPIDVDDNHSDSEQEILILSESINDKNKLKQEIMFIPYKDFWLRRVSDWRLMTNPKFTDIKLDLPFNYRWLLTECSKIINIDEKLLFHEICRVESYFADVLSVDVGDGPKNNNKNKSTKFDQSTDYNRASIKKLWLN</sequence>
<evidence type="ECO:0000256" key="8">
    <source>
        <dbReference type="ARBA" id="ARBA00023125"/>
    </source>
</evidence>
<evidence type="ECO:0000256" key="1">
    <source>
        <dbReference type="ARBA" id="ARBA00004604"/>
    </source>
</evidence>
<evidence type="ECO:0000256" key="11">
    <source>
        <dbReference type="ARBA" id="ARBA00032500"/>
    </source>
</evidence>
<dbReference type="GO" id="GO:0005668">
    <property type="term" value="C:RNA polymerase transcription factor SL1 complex"/>
    <property type="evidence" value="ECO:0007669"/>
    <property type="project" value="TreeGrafter"/>
</dbReference>
<feature type="domain" description="Rrn7/TAF1B C-terminal cyclin" evidence="14">
    <location>
        <begin position="317"/>
        <end position="478"/>
    </location>
</feature>
<evidence type="ECO:0000256" key="6">
    <source>
        <dbReference type="ARBA" id="ARBA00022833"/>
    </source>
</evidence>
<proteinExistence type="inferred from homology"/>
<keyword evidence="6" id="KW-0862">Zinc</keyword>
<dbReference type="InterPro" id="IPR021752">
    <property type="entry name" value="TF_Rrn7_Zf"/>
</dbReference>
<evidence type="ECO:0000313" key="15">
    <source>
        <dbReference type="EMBL" id="KAF7995200.1"/>
    </source>
</evidence>
<dbReference type="GO" id="GO:0042790">
    <property type="term" value="P:nucleolar large rRNA transcription by RNA polymerase I"/>
    <property type="evidence" value="ECO:0007669"/>
    <property type="project" value="TreeGrafter"/>
</dbReference>
<comment type="caution">
    <text evidence="15">The sequence shown here is derived from an EMBL/GenBank/DDBJ whole genome shotgun (WGS) entry which is preliminary data.</text>
</comment>
<feature type="compositionally biased region" description="Low complexity" evidence="12">
    <location>
        <begin position="137"/>
        <end position="148"/>
    </location>
</feature>
<evidence type="ECO:0000259" key="13">
    <source>
        <dbReference type="Pfam" id="PF11781"/>
    </source>
</evidence>
<evidence type="ECO:0000259" key="14">
    <source>
        <dbReference type="Pfam" id="PF20645"/>
    </source>
</evidence>
<protein>
    <recommendedName>
        <fullName evidence="3">TATA box-binding protein-associated factor RNA polymerase I subunit B</fullName>
    </recommendedName>
    <alternativeName>
        <fullName evidence="11">TATA box-binding protein-associated factor 1B</fullName>
    </alternativeName>
</protein>
<reference evidence="15 16" key="1">
    <citation type="submission" date="2020-08" db="EMBL/GenBank/DDBJ databases">
        <title>Aphidius gifuensis genome sequencing and assembly.</title>
        <authorList>
            <person name="Du Z."/>
        </authorList>
    </citation>
    <scope>NUCLEOTIDE SEQUENCE [LARGE SCALE GENOMIC DNA]</scope>
    <source>
        <strain evidence="15">YNYX2018</strain>
        <tissue evidence="15">Adults</tissue>
    </source>
</reference>
<keyword evidence="9" id="KW-0804">Transcription</keyword>
<keyword evidence="10" id="KW-0539">Nucleus</keyword>
<dbReference type="Pfam" id="PF20645">
    <property type="entry name" value="Rrn7_cyclin_C"/>
    <property type="match status" value="1"/>
</dbReference>
<dbReference type="InterPro" id="IPR048538">
    <property type="entry name" value="Rrn7_cyclin_C"/>
</dbReference>
<evidence type="ECO:0000256" key="10">
    <source>
        <dbReference type="ARBA" id="ARBA00023242"/>
    </source>
</evidence>
<dbReference type="InterPro" id="IPR033599">
    <property type="entry name" value="TAF1B/Rrn7"/>
</dbReference>
<evidence type="ECO:0000256" key="9">
    <source>
        <dbReference type="ARBA" id="ARBA00023163"/>
    </source>
</evidence>
<comment type="subcellular location">
    <subcellularLocation>
        <location evidence="1">Nucleus</location>
        <location evidence="1">Nucleolus</location>
    </subcellularLocation>
</comment>
<keyword evidence="5" id="KW-0863">Zinc-finger</keyword>
<accession>A0A834Y020</accession>
<evidence type="ECO:0000256" key="4">
    <source>
        <dbReference type="ARBA" id="ARBA00022723"/>
    </source>
</evidence>
<feature type="region of interest" description="Disordered" evidence="12">
    <location>
        <begin position="728"/>
        <end position="752"/>
    </location>
</feature>
<evidence type="ECO:0000256" key="3">
    <source>
        <dbReference type="ARBA" id="ARBA00018994"/>
    </source>
</evidence>
<keyword evidence="8" id="KW-0238">DNA-binding</keyword>
<keyword evidence="7" id="KW-0805">Transcription regulation</keyword>
<organism evidence="15 16">
    <name type="scientific">Aphidius gifuensis</name>
    <name type="common">Parasitoid wasp</name>
    <dbReference type="NCBI Taxonomy" id="684658"/>
    <lineage>
        <taxon>Eukaryota</taxon>
        <taxon>Metazoa</taxon>
        <taxon>Ecdysozoa</taxon>
        <taxon>Arthropoda</taxon>
        <taxon>Hexapoda</taxon>
        <taxon>Insecta</taxon>
        <taxon>Pterygota</taxon>
        <taxon>Neoptera</taxon>
        <taxon>Endopterygota</taxon>
        <taxon>Hymenoptera</taxon>
        <taxon>Apocrita</taxon>
        <taxon>Ichneumonoidea</taxon>
        <taxon>Braconidae</taxon>
        <taxon>Aphidiinae</taxon>
        <taxon>Aphidius</taxon>
    </lineage>
</organism>